<gene>
    <name evidence="6" type="primary">lptD</name>
    <name evidence="6" type="ORF">L9S41_15140</name>
</gene>
<keyword evidence="7" id="KW-1185">Reference proteome</keyword>
<name>A0ABY5ZIN5_9BACT</name>
<dbReference type="Pfam" id="PF04453">
    <property type="entry name" value="LptD"/>
    <property type="match status" value="1"/>
</dbReference>
<keyword evidence="3" id="KW-0998">Cell outer membrane</keyword>
<evidence type="ECO:0000313" key="6">
    <source>
        <dbReference type="EMBL" id="UWZ79002.1"/>
    </source>
</evidence>
<organism evidence="6 7">
    <name type="scientific">Geoalkalibacter halelectricus</name>
    <dbReference type="NCBI Taxonomy" id="2847045"/>
    <lineage>
        <taxon>Bacteria</taxon>
        <taxon>Pseudomonadati</taxon>
        <taxon>Thermodesulfobacteriota</taxon>
        <taxon>Desulfuromonadia</taxon>
        <taxon>Desulfuromonadales</taxon>
        <taxon>Geoalkalibacteraceae</taxon>
        <taxon>Geoalkalibacter</taxon>
    </lineage>
</organism>
<dbReference type="Proteomes" id="UP001060414">
    <property type="component" value="Chromosome"/>
</dbReference>
<dbReference type="EMBL" id="CP092109">
    <property type="protein sequence ID" value="UWZ79002.1"/>
    <property type="molecule type" value="Genomic_DNA"/>
</dbReference>
<feature type="domain" description="LptD C-terminal" evidence="5">
    <location>
        <begin position="280"/>
        <end position="625"/>
    </location>
</feature>
<reference evidence="6" key="1">
    <citation type="journal article" date="2022" name="Environ. Microbiol.">
        <title>Geoalkalibacter halelectricus SAP #1 sp. nov. possessing extracellular electron transfer and mineral#reducing capabilities from a haloalkaline environment.</title>
        <authorList>
            <person name="Yadav S."/>
            <person name="Singh R."/>
            <person name="Sundharam S.S."/>
            <person name="Chaudhary S."/>
            <person name="Krishnamurthi S."/>
            <person name="Patil S.A."/>
        </authorList>
    </citation>
    <scope>NUCLEOTIDE SEQUENCE</scope>
    <source>
        <strain evidence="6">SAP-1</strain>
    </source>
</reference>
<dbReference type="InterPro" id="IPR050218">
    <property type="entry name" value="LptD"/>
</dbReference>
<dbReference type="PANTHER" id="PTHR30189:SF1">
    <property type="entry name" value="LPS-ASSEMBLY PROTEIN LPTD"/>
    <property type="match status" value="1"/>
</dbReference>
<keyword evidence="1" id="KW-0732">Signal</keyword>
<dbReference type="Gene3D" id="2.60.450.10">
    <property type="entry name" value="Lipopolysaccharide (LPS) transport protein A like domain"/>
    <property type="match status" value="1"/>
</dbReference>
<dbReference type="PANTHER" id="PTHR30189">
    <property type="entry name" value="LPS-ASSEMBLY PROTEIN"/>
    <property type="match status" value="1"/>
</dbReference>
<evidence type="ECO:0000259" key="5">
    <source>
        <dbReference type="Pfam" id="PF04453"/>
    </source>
</evidence>
<sequence>MRGLSRHLATLCVVLLLVFGPGQGRAEQFAAGPRPGQTPVEIEADSLSSDRRAGTYLARGNVRIRHGDLTLLADEIEWHPQSGEARAPGRVSLVDAEGTLSGEDLVINLETGQGHLAQGRFFLAEHNLYVTGEGIERISTNQYRLARGTFTTCDGERPDWSFSARDLKVDLGSFARGRHARFHLKDVPVLYVPYFFYPAKTERESGFLMPRYGYSDRRGWEVSLAYYQVIATNQDATLYLDYLTELGLGKGAEYRYVFEAHEGEALVYHISGSGDQGDAYAIEWRNDGQLAGATRFGADIEYVSDRDYWQTFGEAAGEYNRDKTESKLFLSRSWEQQTLGGQLKYLKNLDDPSDATLQRLPQVRYSLVPVELGESPLYFGFDGTYDHFWRREGTKGQRLTLRPTLAAPFRVGVLEVAPELAYRQRFYSASGAEDDFSQKGMAEFTTRLSSSFARVYSPQGQRVRRIQHVVGPDVVYFYTPPTVQGRLPSFDAEDRIGPLHRLSYGLINRLTARIEPADGPARYREFLYFRLSQDYDIRESPPDPLNPRDNLRPFSDLRAELLVRPTRWGYLDFDGRYDLQTRDGKRTGFATLSLDAGVDDDRGNGAVLGYHYLREDLEYFQARVYTALLHPVHAQLQYRHDLLTSTTLETVLDLEYRSQCWSLFLTLSDRPGETRYLVSFALTGVGRVGKFGGSLDRTD</sequence>
<evidence type="ECO:0000256" key="1">
    <source>
        <dbReference type="ARBA" id="ARBA00022729"/>
    </source>
</evidence>
<dbReference type="InterPro" id="IPR005653">
    <property type="entry name" value="OstA-like_N"/>
</dbReference>
<feature type="domain" description="Organic solvent tolerance-like N-terminal" evidence="4">
    <location>
        <begin position="41"/>
        <end position="114"/>
    </location>
</feature>
<evidence type="ECO:0000259" key="4">
    <source>
        <dbReference type="Pfam" id="PF03968"/>
    </source>
</evidence>
<dbReference type="InterPro" id="IPR007543">
    <property type="entry name" value="LptD_C"/>
</dbReference>
<dbReference type="RefSeq" id="WP_260747357.1">
    <property type="nucleotide sequence ID" value="NZ_CP092109.1"/>
</dbReference>
<protein>
    <submittedName>
        <fullName evidence="6">LPS assembly protein LptD</fullName>
    </submittedName>
</protein>
<dbReference type="Pfam" id="PF03968">
    <property type="entry name" value="LptD_N"/>
    <property type="match status" value="1"/>
</dbReference>
<evidence type="ECO:0000313" key="7">
    <source>
        <dbReference type="Proteomes" id="UP001060414"/>
    </source>
</evidence>
<evidence type="ECO:0000256" key="2">
    <source>
        <dbReference type="ARBA" id="ARBA00023136"/>
    </source>
</evidence>
<dbReference type="HAMAP" id="MF_01411">
    <property type="entry name" value="LPS_assembly_LptD"/>
    <property type="match status" value="1"/>
</dbReference>
<accession>A0ABY5ZIN5</accession>
<evidence type="ECO:0000256" key="3">
    <source>
        <dbReference type="ARBA" id="ARBA00023237"/>
    </source>
</evidence>
<dbReference type="InterPro" id="IPR020889">
    <property type="entry name" value="LipoPS_assembly_LptD"/>
</dbReference>
<keyword evidence="2" id="KW-0472">Membrane</keyword>
<proteinExistence type="inferred from homology"/>